<keyword evidence="1" id="KW-1133">Transmembrane helix</keyword>
<dbReference type="EnsemblMetazoa" id="CJA36513.1">
    <property type="protein sequence ID" value="CJA36513.1"/>
    <property type="gene ID" value="WBGene00212360"/>
</dbReference>
<proteinExistence type="predicted"/>
<evidence type="ECO:0000313" key="2">
    <source>
        <dbReference type="EnsemblMetazoa" id="CJA36513.1"/>
    </source>
</evidence>
<evidence type="ECO:0000256" key="1">
    <source>
        <dbReference type="SAM" id="Phobius"/>
    </source>
</evidence>
<keyword evidence="1" id="KW-0812">Transmembrane</keyword>
<evidence type="ECO:0000313" key="3">
    <source>
        <dbReference type="Proteomes" id="UP000005237"/>
    </source>
</evidence>
<sequence>METFYLAVLLVIFYYKLFVTIGRVLFEWVYSSELQNQLAKTLALEDEDYKTEFQPRYTGKKSSASKKLF</sequence>
<accession>A0A8R1EK17</accession>
<keyword evidence="3" id="KW-1185">Reference proteome</keyword>
<name>A0A8R1EK17_CAEJA</name>
<dbReference type="Proteomes" id="UP000005237">
    <property type="component" value="Unassembled WGS sequence"/>
</dbReference>
<protein>
    <submittedName>
        <fullName evidence="2">Uncharacterized protein</fullName>
    </submittedName>
</protein>
<reference evidence="2" key="2">
    <citation type="submission" date="2022-06" db="UniProtKB">
        <authorList>
            <consortium name="EnsemblMetazoa"/>
        </authorList>
    </citation>
    <scope>IDENTIFICATION</scope>
    <source>
        <strain evidence="2">DF5081</strain>
    </source>
</reference>
<organism evidence="2 3">
    <name type="scientific">Caenorhabditis japonica</name>
    <dbReference type="NCBI Taxonomy" id="281687"/>
    <lineage>
        <taxon>Eukaryota</taxon>
        <taxon>Metazoa</taxon>
        <taxon>Ecdysozoa</taxon>
        <taxon>Nematoda</taxon>
        <taxon>Chromadorea</taxon>
        <taxon>Rhabditida</taxon>
        <taxon>Rhabditina</taxon>
        <taxon>Rhabditomorpha</taxon>
        <taxon>Rhabditoidea</taxon>
        <taxon>Rhabditidae</taxon>
        <taxon>Peloderinae</taxon>
        <taxon>Caenorhabditis</taxon>
    </lineage>
</organism>
<dbReference type="AlphaFoldDB" id="A0A8R1EK17"/>
<feature type="transmembrane region" description="Helical" evidence="1">
    <location>
        <begin position="6"/>
        <end position="26"/>
    </location>
</feature>
<reference evidence="3" key="1">
    <citation type="submission" date="2010-08" db="EMBL/GenBank/DDBJ databases">
        <authorList>
            <consortium name="Caenorhabditis japonica Sequencing Consortium"/>
            <person name="Wilson R.K."/>
        </authorList>
    </citation>
    <scope>NUCLEOTIDE SEQUENCE [LARGE SCALE GENOMIC DNA]</scope>
    <source>
        <strain evidence="3">DF5081</strain>
    </source>
</reference>
<keyword evidence="1" id="KW-0472">Membrane</keyword>